<dbReference type="Proteomes" id="UP000694404">
    <property type="component" value="Unplaced"/>
</dbReference>
<evidence type="ECO:0000313" key="1">
    <source>
        <dbReference type="Ensembl" id="ENSCABP00000026370.1"/>
    </source>
</evidence>
<dbReference type="Ensembl" id="ENSCABT00000028880.1">
    <property type="protein sequence ID" value="ENSCABP00000026370.1"/>
    <property type="gene ID" value="ENSCABG00000019374.1"/>
</dbReference>
<proteinExistence type="predicted"/>
<keyword evidence="2" id="KW-1185">Reference proteome</keyword>
<protein>
    <submittedName>
        <fullName evidence="1">Uncharacterized protein</fullName>
    </submittedName>
</protein>
<organism evidence="1 2">
    <name type="scientific">Chelonoidis abingdonii</name>
    <name type="common">Abingdon island giant tortoise</name>
    <name type="synonym">Testudo abingdonii</name>
    <dbReference type="NCBI Taxonomy" id="106734"/>
    <lineage>
        <taxon>Eukaryota</taxon>
        <taxon>Metazoa</taxon>
        <taxon>Chordata</taxon>
        <taxon>Craniata</taxon>
        <taxon>Vertebrata</taxon>
        <taxon>Euteleostomi</taxon>
        <taxon>Archelosauria</taxon>
        <taxon>Testudinata</taxon>
        <taxon>Testudines</taxon>
        <taxon>Cryptodira</taxon>
        <taxon>Durocryptodira</taxon>
        <taxon>Testudinoidea</taxon>
        <taxon>Testudinidae</taxon>
        <taxon>Chelonoidis</taxon>
    </lineage>
</organism>
<dbReference type="AlphaFoldDB" id="A0A8C0J379"/>
<name>A0A8C0J379_CHEAB</name>
<evidence type="ECO:0000313" key="2">
    <source>
        <dbReference type="Proteomes" id="UP000694404"/>
    </source>
</evidence>
<reference evidence="1" key="2">
    <citation type="submission" date="2025-09" db="UniProtKB">
        <authorList>
            <consortium name="Ensembl"/>
        </authorList>
    </citation>
    <scope>IDENTIFICATION</scope>
</reference>
<sequence>MAEDLDALLDEVETKFCRLQALGAVGKRDRGGAVGVEPIPPLHPNPLPQGHKRKDKLQFVCKSTRTKNTPFHDFASTLVPSLNTEIVVSCLEVEVEPKAKGVTQGQCIVVNKCYLIYFIDY</sequence>
<reference evidence="1" key="1">
    <citation type="submission" date="2025-08" db="UniProtKB">
        <authorList>
            <consortium name="Ensembl"/>
        </authorList>
    </citation>
    <scope>IDENTIFICATION</scope>
</reference>
<accession>A0A8C0J379</accession>